<proteinExistence type="predicted"/>
<accession>T1BWV6</accession>
<dbReference type="EMBL" id="AUZX01003262">
    <property type="protein sequence ID" value="EQD74392.1"/>
    <property type="molecule type" value="Genomic_DNA"/>
</dbReference>
<feature type="non-terminal residue" evidence="3">
    <location>
        <position position="179"/>
    </location>
</feature>
<evidence type="ECO:0000259" key="2">
    <source>
        <dbReference type="Pfam" id="PF03389"/>
    </source>
</evidence>
<keyword evidence="1" id="KW-0184">Conjugation</keyword>
<evidence type="ECO:0000256" key="1">
    <source>
        <dbReference type="ARBA" id="ARBA00022971"/>
    </source>
</evidence>
<dbReference type="InterPro" id="IPR005053">
    <property type="entry name" value="MobA_MobL"/>
</dbReference>
<sequence>NSASLRAVCRRQRRKEGGRPYGDLPYERENGIPVLRPFGYRCSRISVRRENRGPALGLVHDYSRKNGVEYCEIVLPKSAPKEFLDRSLLWNGAEASEGRKNSVVAREFEVALPSELSPSERIELVRDLAQSIVDKHLVGVDFAIHSPGKDGDQRNHHAHVLCTTRRLWSGGFGEKTREL</sequence>
<evidence type="ECO:0000313" key="3">
    <source>
        <dbReference type="EMBL" id="EQD74392.1"/>
    </source>
</evidence>
<feature type="non-terminal residue" evidence="3">
    <location>
        <position position="1"/>
    </location>
</feature>
<dbReference type="Pfam" id="PF03389">
    <property type="entry name" value="MobA_MobL"/>
    <property type="match status" value="1"/>
</dbReference>
<organism evidence="3">
    <name type="scientific">mine drainage metagenome</name>
    <dbReference type="NCBI Taxonomy" id="410659"/>
    <lineage>
        <taxon>unclassified sequences</taxon>
        <taxon>metagenomes</taxon>
        <taxon>ecological metagenomes</taxon>
    </lineage>
</organism>
<protein>
    <submittedName>
        <fullName evidence="3">MobA/MobL family protein</fullName>
    </submittedName>
</protein>
<gene>
    <name evidence="3" type="ORF">B1A_04485</name>
</gene>
<reference evidence="3" key="2">
    <citation type="journal article" date="2014" name="ISME J.">
        <title>Microbial stratification in low pH oxic and suboxic macroscopic growths along an acid mine drainage.</title>
        <authorList>
            <person name="Mendez-Garcia C."/>
            <person name="Mesa V."/>
            <person name="Sprenger R.R."/>
            <person name="Richter M."/>
            <person name="Diez M.S."/>
            <person name="Solano J."/>
            <person name="Bargiela R."/>
            <person name="Golyshina O.V."/>
            <person name="Manteca A."/>
            <person name="Ramos J.L."/>
            <person name="Gallego J.R."/>
            <person name="Llorente I."/>
            <person name="Martins Dos Santos V.A."/>
            <person name="Jensen O.N."/>
            <person name="Pelaez A.I."/>
            <person name="Sanchez J."/>
            <person name="Ferrer M."/>
        </authorList>
    </citation>
    <scope>NUCLEOTIDE SEQUENCE</scope>
</reference>
<name>T1BWV6_9ZZZZ</name>
<dbReference type="AlphaFoldDB" id="T1BWV6"/>
<dbReference type="Gene3D" id="3.30.930.30">
    <property type="match status" value="1"/>
</dbReference>
<comment type="caution">
    <text evidence="3">The sequence shown here is derived from an EMBL/GenBank/DDBJ whole genome shotgun (WGS) entry which is preliminary data.</text>
</comment>
<feature type="domain" description="MobA/MobL protein" evidence="2">
    <location>
        <begin position="57"/>
        <end position="175"/>
    </location>
</feature>
<reference evidence="3" key="1">
    <citation type="submission" date="2013-08" db="EMBL/GenBank/DDBJ databases">
        <authorList>
            <person name="Mendez C."/>
            <person name="Richter M."/>
            <person name="Ferrer M."/>
            <person name="Sanchez J."/>
        </authorList>
    </citation>
    <scope>NUCLEOTIDE SEQUENCE</scope>
</reference>